<protein>
    <submittedName>
        <fullName evidence="4">Rare lipoprotein A</fullName>
    </submittedName>
</protein>
<dbReference type="Proteomes" id="UP000053732">
    <property type="component" value="Unassembled WGS sequence"/>
</dbReference>
<keyword evidence="4" id="KW-0449">Lipoprotein</keyword>
<dbReference type="InterPro" id="IPR036908">
    <property type="entry name" value="RlpA-like_sf"/>
</dbReference>
<dbReference type="AlphaFoldDB" id="A0A0G4PTD1"/>
<organism evidence="4 5">
    <name type="scientific">Penicillium camemberti (strain FM 013)</name>
    <dbReference type="NCBI Taxonomy" id="1429867"/>
    <lineage>
        <taxon>Eukaryota</taxon>
        <taxon>Fungi</taxon>
        <taxon>Dikarya</taxon>
        <taxon>Ascomycota</taxon>
        <taxon>Pezizomycotina</taxon>
        <taxon>Eurotiomycetes</taxon>
        <taxon>Eurotiomycetidae</taxon>
        <taxon>Eurotiales</taxon>
        <taxon>Aspergillaceae</taxon>
        <taxon>Penicillium</taxon>
    </lineage>
</organism>
<evidence type="ECO:0000256" key="2">
    <source>
        <dbReference type="SAM" id="MobiDB-lite"/>
    </source>
</evidence>
<dbReference type="STRING" id="1429867.A0A0G4PTD1"/>
<dbReference type="CDD" id="cd22191">
    <property type="entry name" value="DPBB_RlpA_EXP_N-like"/>
    <property type="match status" value="1"/>
</dbReference>
<dbReference type="InterPro" id="IPR051477">
    <property type="entry name" value="Expansin_CellWall"/>
</dbReference>
<dbReference type="SUPFAM" id="SSF50685">
    <property type="entry name" value="Barwin-like endoglucanases"/>
    <property type="match status" value="1"/>
</dbReference>
<name>A0A0G4PTD1_PENC3</name>
<dbReference type="PANTHER" id="PTHR31836:SF28">
    <property type="entry name" value="SRCR DOMAIN-CONTAINING PROTEIN-RELATED"/>
    <property type="match status" value="1"/>
</dbReference>
<gene>
    <name evidence="4" type="ORF">PCAMFM013_S035g000046</name>
</gene>
<keyword evidence="5" id="KW-1185">Reference proteome</keyword>
<keyword evidence="1 3" id="KW-0732">Signal</keyword>
<reference evidence="4 5" key="1">
    <citation type="journal article" date="2014" name="Nat. Commun.">
        <title>Multiple recent horizontal transfers of a large genomic region in cheese making fungi.</title>
        <authorList>
            <person name="Cheeseman K."/>
            <person name="Ropars J."/>
            <person name="Renault P."/>
            <person name="Dupont J."/>
            <person name="Gouzy J."/>
            <person name="Branca A."/>
            <person name="Abraham A.L."/>
            <person name="Ceppi M."/>
            <person name="Conseiller E."/>
            <person name="Debuchy R."/>
            <person name="Malagnac F."/>
            <person name="Goarin A."/>
            <person name="Silar P."/>
            <person name="Lacoste S."/>
            <person name="Sallet E."/>
            <person name="Bensimon A."/>
            <person name="Giraud T."/>
            <person name="Brygoo Y."/>
        </authorList>
    </citation>
    <scope>NUCLEOTIDE SEQUENCE [LARGE SCALE GENOMIC DNA]</scope>
    <source>
        <strain evidence="5">FM 013</strain>
    </source>
</reference>
<dbReference type="EMBL" id="HG793168">
    <property type="protein sequence ID" value="CRL29351.1"/>
    <property type="molecule type" value="Genomic_DNA"/>
</dbReference>
<feature type="region of interest" description="Disordered" evidence="2">
    <location>
        <begin position="32"/>
        <end position="51"/>
    </location>
</feature>
<evidence type="ECO:0000313" key="5">
    <source>
        <dbReference type="Proteomes" id="UP000053732"/>
    </source>
</evidence>
<feature type="chain" id="PRO_5005195958" evidence="3">
    <location>
        <begin position="26"/>
        <end position="158"/>
    </location>
</feature>
<dbReference type="Gene3D" id="2.40.40.10">
    <property type="entry name" value="RlpA-like domain"/>
    <property type="match status" value="1"/>
</dbReference>
<dbReference type="PANTHER" id="PTHR31836">
    <property type="match status" value="1"/>
</dbReference>
<proteinExistence type="predicted"/>
<accession>A0A0G4PTD1</accession>
<evidence type="ECO:0000256" key="1">
    <source>
        <dbReference type="ARBA" id="ARBA00022729"/>
    </source>
</evidence>
<sequence>MIYNAIFKCKAIAMIAFLFTGLTVGAPLDPHENTTSHALSNPSQWNNTHSPGAEHALGGDLTWYETGVGACGWWNNAWDHVCAVSHIVYDRANVDGNPNHNPLCGRLIHIQRGDRGVDVTLVDRCEGCGEFDIDVSRGAFQVLGNLDEGRVHTEWWWI</sequence>
<feature type="compositionally biased region" description="Polar residues" evidence="2">
    <location>
        <begin position="35"/>
        <end position="50"/>
    </location>
</feature>
<feature type="signal peptide" evidence="3">
    <location>
        <begin position="1"/>
        <end position="25"/>
    </location>
</feature>
<evidence type="ECO:0000256" key="3">
    <source>
        <dbReference type="SAM" id="SignalP"/>
    </source>
</evidence>
<evidence type="ECO:0000313" key="4">
    <source>
        <dbReference type="EMBL" id="CRL29351.1"/>
    </source>
</evidence>